<dbReference type="Proteomes" id="UP000281261">
    <property type="component" value="Unassembled WGS sequence"/>
</dbReference>
<dbReference type="PANTHER" id="PTHR43133:SF62">
    <property type="entry name" value="RNA POLYMERASE SIGMA FACTOR SIGZ"/>
    <property type="match status" value="1"/>
</dbReference>
<dbReference type="Gene3D" id="1.10.10.10">
    <property type="entry name" value="Winged helix-like DNA-binding domain superfamily/Winged helix DNA-binding domain"/>
    <property type="match status" value="1"/>
</dbReference>
<evidence type="ECO:0008006" key="9">
    <source>
        <dbReference type="Google" id="ProtNLM"/>
    </source>
</evidence>
<dbReference type="InterPro" id="IPR007627">
    <property type="entry name" value="RNA_pol_sigma70_r2"/>
</dbReference>
<evidence type="ECO:0000313" key="7">
    <source>
        <dbReference type="EMBL" id="RLC37718.1"/>
    </source>
</evidence>
<name>A0A420ZDC9_UNCK3</name>
<keyword evidence="2" id="KW-0805">Transcription regulation</keyword>
<dbReference type="SUPFAM" id="SSF88659">
    <property type="entry name" value="Sigma3 and sigma4 domains of RNA polymerase sigma factors"/>
    <property type="match status" value="1"/>
</dbReference>
<dbReference type="InterPro" id="IPR039425">
    <property type="entry name" value="RNA_pol_sigma-70-like"/>
</dbReference>
<evidence type="ECO:0000256" key="1">
    <source>
        <dbReference type="ARBA" id="ARBA00010641"/>
    </source>
</evidence>
<dbReference type="AlphaFoldDB" id="A0A420ZDC9"/>
<sequence>MAESASRKAPSTTEGQQLNKLALNAQNGDDEAFGQIFDEISDRIYRFLAFRVVNQEDAKDLTSQTFLEAWQNLSRFDPNKSFLTWIFTIARYKLIDHYRKYKSTVSLDAVTNLVDSTDIQTETENKAASEQVLSALNRLPELYQTVLKLKLVEELKYSEIAEITGRSENNLRVIVKRGLDKLRSNL</sequence>
<comment type="similarity">
    <text evidence="1">Belongs to the sigma-70 factor family. ECF subfamily.</text>
</comment>
<proteinExistence type="inferred from homology"/>
<gene>
    <name evidence="7" type="ORF">DRH29_01360</name>
</gene>
<keyword evidence="4" id="KW-0804">Transcription</keyword>
<protein>
    <recommendedName>
        <fullName evidence="9">RNA polymerase subunit sigma-24</fullName>
    </recommendedName>
</protein>
<dbReference type="CDD" id="cd06171">
    <property type="entry name" value="Sigma70_r4"/>
    <property type="match status" value="1"/>
</dbReference>
<dbReference type="SUPFAM" id="SSF88946">
    <property type="entry name" value="Sigma2 domain of RNA polymerase sigma factors"/>
    <property type="match status" value="1"/>
</dbReference>
<evidence type="ECO:0000256" key="4">
    <source>
        <dbReference type="ARBA" id="ARBA00023163"/>
    </source>
</evidence>
<evidence type="ECO:0000256" key="2">
    <source>
        <dbReference type="ARBA" id="ARBA00023015"/>
    </source>
</evidence>
<evidence type="ECO:0000256" key="3">
    <source>
        <dbReference type="ARBA" id="ARBA00023082"/>
    </source>
</evidence>
<dbReference type="Pfam" id="PF04542">
    <property type="entry name" value="Sigma70_r2"/>
    <property type="match status" value="1"/>
</dbReference>
<reference evidence="7 8" key="1">
    <citation type="submission" date="2018-06" db="EMBL/GenBank/DDBJ databases">
        <title>Extensive metabolic versatility and redundancy in microbially diverse, dynamic hydrothermal sediments.</title>
        <authorList>
            <person name="Dombrowski N."/>
            <person name="Teske A."/>
            <person name="Baker B.J."/>
        </authorList>
    </citation>
    <scope>NUCLEOTIDE SEQUENCE [LARGE SCALE GENOMIC DNA]</scope>
    <source>
        <strain evidence="7">B79_G16</strain>
    </source>
</reference>
<dbReference type="GO" id="GO:0006352">
    <property type="term" value="P:DNA-templated transcription initiation"/>
    <property type="evidence" value="ECO:0007669"/>
    <property type="project" value="InterPro"/>
</dbReference>
<dbReference type="NCBIfam" id="TIGR02937">
    <property type="entry name" value="sigma70-ECF"/>
    <property type="match status" value="1"/>
</dbReference>
<dbReference type="Pfam" id="PF08281">
    <property type="entry name" value="Sigma70_r4_2"/>
    <property type="match status" value="1"/>
</dbReference>
<dbReference type="InterPro" id="IPR036388">
    <property type="entry name" value="WH-like_DNA-bd_sf"/>
</dbReference>
<dbReference type="PANTHER" id="PTHR43133">
    <property type="entry name" value="RNA POLYMERASE ECF-TYPE SIGMA FACTO"/>
    <property type="match status" value="1"/>
</dbReference>
<organism evidence="7 8">
    <name type="scientific">candidate division Kazan bacterium</name>
    <dbReference type="NCBI Taxonomy" id="2202143"/>
    <lineage>
        <taxon>Bacteria</taxon>
        <taxon>Bacteria division Kazan-3B-28</taxon>
    </lineage>
</organism>
<comment type="caution">
    <text evidence="7">The sequence shown here is derived from an EMBL/GenBank/DDBJ whole genome shotgun (WGS) entry which is preliminary data.</text>
</comment>
<dbReference type="GO" id="GO:0016987">
    <property type="term" value="F:sigma factor activity"/>
    <property type="evidence" value="ECO:0007669"/>
    <property type="project" value="UniProtKB-KW"/>
</dbReference>
<feature type="domain" description="RNA polymerase sigma-70 region 2" evidence="5">
    <location>
        <begin position="38"/>
        <end position="102"/>
    </location>
</feature>
<evidence type="ECO:0000259" key="6">
    <source>
        <dbReference type="Pfam" id="PF08281"/>
    </source>
</evidence>
<dbReference type="Gene3D" id="1.10.1740.10">
    <property type="match status" value="1"/>
</dbReference>
<dbReference type="InterPro" id="IPR013325">
    <property type="entry name" value="RNA_pol_sigma_r2"/>
</dbReference>
<evidence type="ECO:0000259" key="5">
    <source>
        <dbReference type="Pfam" id="PF04542"/>
    </source>
</evidence>
<evidence type="ECO:0000313" key="8">
    <source>
        <dbReference type="Proteomes" id="UP000281261"/>
    </source>
</evidence>
<dbReference type="InterPro" id="IPR013324">
    <property type="entry name" value="RNA_pol_sigma_r3/r4-like"/>
</dbReference>
<dbReference type="GO" id="GO:0003677">
    <property type="term" value="F:DNA binding"/>
    <property type="evidence" value="ECO:0007669"/>
    <property type="project" value="InterPro"/>
</dbReference>
<dbReference type="InterPro" id="IPR014284">
    <property type="entry name" value="RNA_pol_sigma-70_dom"/>
</dbReference>
<dbReference type="InterPro" id="IPR013249">
    <property type="entry name" value="RNA_pol_sigma70_r4_t2"/>
</dbReference>
<accession>A0A420ZDC9</accession>
<dbReference type="EMBL" id="QMNG01000002">
    <property type="protein sequence ID" value="RLC37718.1"/>
    <property type="molecule type" value="Genomic_DNA"/>
</dbReference>
<feature type="domain" description="RNA polymerase sigma factor 70 region 4 type 2" evidence="6">
    <location>
        <begin position="130"/>
        <end position="182"/>
    </location>
</feature>
<keyword evidence="3" id="KW-0731">Sigma factor</keyword>